<proteinExistence type="predicted"/>
<keyword evidence="2" id="KW-1185">Reference proteome</keyword>
<evidence type="ECO:0000313" key="1">
    <source>
        <dbReference type="EMBL" id="BBH49884.1"/>
    </source>
</evidence>
<sequence length="103" mass="10078">MARPGIKHDGTVTIPGLKGRAAVTVAFGSGASGVMPTSDGTHVVAAAADGGGSSVVTAYATASISGEQVTFKDVIYNRYVSSGLGSALIFGAGDAETIVAIYG</sequence>
<dbReference type="Proteomes" id="UP000273154">
    <property type="component" value="Chromosome"/>
</dbReference>
<reference evidence="2" key="1">
    <citation type="submission" date="2018-11" db="EMBL/GenBank/DDBJ databases">
        <title>Comparative genomics of Parolsenella catena and Libanicoccus massiliensis: Reclassification of Libanicoccus massiliensis as Parolsenella massiliensis comb. nov.</title>
        <authorList>
            <person name="Sakamoto M."/>
            <person name="Ikeyama N."/>
            <person name="Murakami T."/>
            <person name="Mori H."/>
            <person name="Yuki M."/>
            <person name="Ohkuma M."/>
        </authorList>
    </citation>
    <scope>NUCLEOTIDE SEQUENCE [LARGE SCALE GENOMIC DNA]</scope>
    <source>
        <strain evidence="2">JCM 31932</strain>
    </source>
</reference>
<evidence type="ECO:0000313" key="2">
    <source>
        <dbReference type="Proteomes" id="UP000273154"/>
    </source>
</evidence>
<dbReference type="EMBL" id="AP019367">
    <property type="protein sequence ID" value="BBH49884.1"/>
    <property type="molecule type" value="Genomic_DNA"/>
</dbReference>
<dbReference type="AlphaFoldDB" id="A0A3G9K6X5"/>
<dbReference type="KEGG" id="pcat:Pcatena_04710"/>
<name>A0A3G9K6X5_9ACTN</name>
<accession>A0A3G9K6X5</accession>
<protein>
    <submittedName>
        <fullName evidence="1">Uncharacterized protein</fullName>
    </submittedName>
</protein>
<gene>
    <name evidence="1" type="ORF">Pcatena_04710</name>
</gene>
<organism evidence="1 2">
    <name type="scientific">Parolsenella catena</name>
    <dbReference type="NCBI Taxonomy" id="2003188"/>
    <lineage>
        <taxon>Bacteria</taxon>
        <taxon>Bacillati</taxon>
        <taxon>Actinomycetota</taxon>
        <taxon>Coriobacteriia</taxon>
        <taxon>Coriobacteriales</taxon>
        <taxon>Atopobiaceae</taxon>
        <taxon>Parolsenella</taxon>
    </lineage>
</organism>